<keyword evidence="1" id="KW-0812">Transmembrane</keyword>
<feature type="transmembrane region" description="Helical" evidence="1">
    <location>
        <begin position="31"/>
        <end position="56"/>
    </location>
</feature>
<proteinExistence type="predicted"/>
<keyword evidence="3" id="KW-1185">Reference proteome</keyword>
<evidence type="ECO:0000313" key="3">
    <source>
        <dbReference type="Proteomes" id="UP000011625"/>
    </source>
</evidence>
<dbReference type="Proteomes" id="UP000011625">
    <property type="component" value="Unassembled WGS sequence"/>
</dbReference>
<evidence type="ECO:0000313" key="2">
    <source>
        <dbReference type="EMBL" id="EMA49292.1"/>
    </source>
</evidence>
<organism evidence="2 3">
    <name type="scientific">Halococcus salifodinae DSM 8989</name>
    <dbReference type="NCBI Taxonomy" id="1227456"/>
    <lineage>
        <taxon>Archaea</taxon>
        <taxon>Methanobacteriati</taxon>
        <taxon>Methanobacteriota</taxon>
        <taxon>Stenosarchaea group</taxon>
        <taxon>Halobacteria</taxon>
        <taxon>Halobacteriales</taxon>
        <taxon>Halococcaceae</taxon>
        <taxon>Halococcus</taxon>
    </lineage>
</organism>
<gene>
    <name evidence="2" type="ORF">C450_17282</name>
</gene>
<dbReference type="AlphaFoldDB" id="M0MU74"/>
<sequence>MIRVYSSLIWNRGHQQGSETGMGVVGEPNSLLYMLSYFLLFPPMMIGGLLIPIGLLRLTGWMTTGNSVENAIGERPEYKSRLHRFATFATGFVCMLASGVVFLVVVEGVLFGPLG</sequence>
<keyword evidence="1" id="KW-0472">Membrane</keyword>
<protein>
    <submittedName>
        <fullName evidence="2">Uncharacterized protein</fullName>
    </submittedName>
</protein>
<dbReference type="PATRIC" id="fig|1227456.3.peg.3515"/>
<feature type="transmembrane region" description="Helical" evidence="1">
    <location>
        <begin position="85"/>
        <end position="106"/>
    </location>
</feature>
<name>M0MU74_9EURY</name>
<accession>M0MU74</accession>
<reference evidence="2 3" key="1">
    <citation type="journal article" date="2014" name="PLoS Genet.">
        <title>Phylogenetically driven sequencing of extremely halophilic archaea reveals strategies for static and dynamic osmo-response.</title>
        <authorList>
            <person name="Becker E.A."/>
            <person name="Seitzer P.M."/>
            <person name="Tritt A."/>
            <person name="Larsen D."/>
            <person name="Krusor M."/>
            <person name="Yao A.I."/>
            <person name="Wu D."/>
            <person name="Madern D."/>
            <person name="Eisen J.A."/>
            <person name="Darling A.E."/>
            <person name="Facciotti M.T."/>
        </authorList>
    </citation>
    <scope>NUCLEOTIDE SEQUENCE [LARGE SCALE GENOMIC DNA]</scope>
    <source>
        <strain evidence="2 3">DSM 8989</strain>
    </source>
</reference>
<keyword evidence="1" id="KW-1133">Transmembrane helix</keyword>
<evidence type="ECO:0000256" key="1">
    <source>
        <dbReference type="SAM" id="Phobius"/>
    </source>
</evidence>
<dbReference type="STRING" id="1227456.C450_17282"/>
<dbReference type="EMBL" id="AOME01000078">
    <property type="protein sequence ID" value="EMA49292.1"/>
    <property type="molecule type" value="Genomic_DNA"/>
</dbReference>
<comment type="caution">
    <text evidence="2">The sequence shown here is derived from an EMBL/GenBank/DDBJ whole genome shotgun (WGS) entry which is preliminary data.</text>
</comment>